<dbReference type="GO" id="GO:0005829">
    <property type="term" value="C:cytosol"/>
    <property type="evidence" value="ECO:0007669"/>
    <property type="project" value="TreeGrafter"/>
</dbReference>
<dbReference type="PANTHER" id="PTHR30031">
    <property type="entry name" value="PHOSPHOENOLPYRUVATE CARBOXYKINASE ATP"/>
    <property type="match status" value="1"/>
</dbReference>
<keyword evidence="11" id="KW-0808">Transferase</keyword>
<keyword evidence="4 10" id="KW-0312">Gluconeogenesis</keyword>
<protein>
    <recommendedName>
        <fullName evidence="3 10">Phosphoenolpyruvate carboxykinase (ATP)</fullName>
        <shortName evidence="10">PCK</shortName>
        <shortName evidence="10">PEP carboxykinase</shortName>
        <shortName evidence="10">PEPCK</shortName>
        <ecNumber evidence="3 10">4.1.1.49</ecNumber>
    </recommendedName>
</protein>
<evidence type="ECO:0000256" key="6">
    <source>
        <dbReference type="ARBA" id="ARBA00022793"/>
    </source>
</evidence>
<reference evidence="11 12" key="1">
    <citation type="submission" date="2015-11" db="EMBL/GenBank/DDBJ databases">
        <title>Sequence of Pedobacter ginsenosidimutans.</title>
        <authorList>
            <person name="Carson E."/>
            <person name="Keyser V."/>
            <person name="Newman J."/>
            <person name="Miller J."/>
        </authorList>
    </citation>
    <scope>NUCLEOTIDE SEQUENCE [LARGE SCALE GENOMIC DNA]</scope>
    <source>
        <strain evidence="11 12">KACC 14530</strain>
    </source>
</reference>
<keyword evidence="12" id="KW-1185">Reference proteome</keyword>
<dbReference type="STRING" id="687842.ASU31_05875"/>
<dbReference type="UniPathway" id="UPA00138"/>
<keyword evidence="10" id="KW-0464">Manganese</keyword>
<dbReference type="Proteomes" id="UP000051950">
    <property type="component" value="Unassembled WGS sequence"/>
</dbReference>
<organism evidence="11 12">
    <name type="scientific">Pedobacter ginsenosidimutans</name>
    <dbReference type="NCBI Taxonomy" id="687842"/>
    <lineage>
        <taxon>Bacteria</taxon>
        <taxon>Pseudomonadati</taxon>
        <taxon>Bacteroidota</taxon>
        <taxon>Sphingobacteriia</taxon>
        <taxon>Sphingobacteriales</taxon>
        <taxon>Sphingobacteriaceae</taxon>
        <taxon>Pedobacter</taxon>
    </lineage>
</organism>
<dbReference type="InterPro" id="IPR008210">
    <property type="entry name" value="PEP_carboxykinase_N"/>
</dbReference>
<comment type="catalytic activity">
    <reaction evidence="9 10">
        <text>oxaloacetate + ATP = phosphoenolpyruvate + ADP + CO2</text>
        <dbReference type="Rhea" id="RHEA:18617"/>
        <dbReference type="ChEBI" id="CHEBI:16452"/>
        <dbReference type="ChEBI" id="CHEBI:16526"/>
        <dbReference type="ChEBI" id="CHEBI:30616"/>
        <dbReference type="ChEBI" id="CHEBI:58702"/>
        <dbReference type="ChEBI" id="CHEBI:456216"/>
        <dbReference type="EC" id="4.1.1.49"/>
    </reaction>
</comment>
<feature type="binding site" evidence="10">
    <location>
        <begin position="235"/>
        <end position="243"/>
    </location>
    <ligand>
        <name>ATP</name>
        <dbReference type="ChEBI" id="CHEBI:30616"/>
    </ligand>
</feature>
<dbReference type="RefSeq" id="WP_057931434.1">
    <property type="nucleotide sequence ID" value="NZ_LMZQ01000003.1"/>
</dbReference>
<feature type="binding site" evidence="10">
    <location>
        <position position="219"/>
    </location>
    <ligand>
        <name>Mn(2+)</name>
        <dbReference type="ChEBI" id="CHEBI:29035"/>
    </ligand>
</feature>
<evidence type="ECO:0000313" key="12">
    <source>
        <dbReference type="Proteomes" id="UP000051950"/>
    </source>
</evidence>
<evidence type="ECO:0000256" key="1">
    <source>
        <dbReference type="ARBA" id="ARBA00004742"/>
    </source>
</evidence>
<evidence type="ECO:0000256" key="7">
    <source>
        <dbReference type="ARBA" id="ARBA00022840"/>
    </source>
</evidence>
<evidence type="ECO:0000256" key="10">
    <source>
        <dbReference type="HAMAP-Rule" id="MF_00453"/>
    </source>
</evidence>
<evidence type="ECO:0000256" key="9">
    <source>
        <dbReference type="ARBA" id="ARBA00047371"/>
    </source>
</evidence>
<dbReference type="InterPro" id="IPR015994">
    <property type="entry name" value="PEPCK_ATP_CS"/>
</dbReference>
<comment type="similarity">
    <text evidence="2 10">Belongs to the phosphoenolpyruvate carboxykinase (ATP) family.</text>
</comment>
<evidence type="ECO:0000256" key="5">
    <source>
        <dbReference type="ARBA" id="ARBA00022741"/>
    </source>
</evidence>
<dbReference type="PIRSF" id="PIRSF006294">
    <property type="entry name" value="PEP_crbxkin"/>
    <property type="match status" value="1"/>
</dbReference>
<dbReference type="Gene3D" id="3.90.228.20">
    <property type="match status" value="1"/>
</dbReference>
<comment type="cofactor">
    <cofactor evidence="10">
        <name>Mn(2+)</name>
        <dbReference type="ChEBI" id="CHEBI:29035"/>
    </cofactor>
    <text evidence="10">Binds 1 Mn(2+) ion per subunit.</text>
</comment>
<dbReference type="Gene3D" id="3.40.449.10">
    <property type="entry name" value="Phosphoenolpyruvate Carboxykinase, domain 1"/>
    <property type="match status" value="1"/>
</dbReference>
<gene>
    <name evidence="10" type="primary">pckA</name>
    <name evidence="11" type="ORF">ASU31_05875</name>
</gene>
<sequence length="531" mass="59199">MSKKKLQTPDLSYLNLGGNIAVKYQLSPTELIDDALLNKEGTLAASGALAVDTGKFTGRSPKDRFIVCDEVTEDQVWWGDVNIKISPEKFDQLFYKLTNYLEDKKIYVRDSSACANPDYDISIRVITETAYQNLFAHHLFIRPEEDRLGITPEWTIIAAPGFLADPAIDGTRQENFSIINFTRKMILIGGTGYTGEIKKGIFSVLNFILPVYKNTLSMHCSANVGKNGDTAIFFGLSGTGKTTLSADPERGLIGDDEHGWGKDSVFNFEGGCYAKCVDLTEEKEPQIFKAIKFGSLLENINFFPGTKEVDYSNIAKTENTRVAYPIDYIDNAILPSIAAVPKNIFFLTADAFGVLPPISKLNVEQAMFHFMSGYTAKVAGTETGVTEPQLTFSACFGKAFLPLHPSRYAELLGEKMEKHQVNVWLVNTGWSGGAYGVGKRMKLSYTRAMITAALNGDLDHNKYKQHHVFKLMMPLNCPGVPDEILDPSKTWSNQEEYFLKAYELSDAFTENFKQFELTKVPKSRHEALKLC</sequence>
<evidence type="ECO:0000256" key="4">
    <source>
        <dbReference type="ARBA" id="ARBA00022432"/>
    </source>
</evidence>
<dbReference type="OrthoDB" id="9806325at2"/>
<evidence type="ECO:0000256" key="2">
    <source>
        <dbReference type="ARBA" id="ARBA00006052"/>
    </source>
</evidence>
<dbReference type="EC" id="4.1.1.49" evidence="3 10"/>
<comment type="function">
    <text evidence="10">Involved in the gluconeogenesis. Catalyzes the conversion of oxaloacetate (OAA) to phosphoenolpyruvate (PEP) through direct phosphoryl transfer between the nucleoside triphosphate and OAA.</text>
</comment>
<dbReference type="InterPro" id="IPR001272">
    <property type="entry name" value="PEP_carboxykinase_ATP"/>
</dbReference>
<comment type="subcellular location">
    <subcellularLocation>
        <location evidence="10">Cytoplasm</location>
    </subcellularLocation>
</comment>
<dbReference type="PROSITE" id="PS00532">
    <property type="entry name" value="PEPCK_ATP"/>
    <property type="match status" value="1"/>
</dbReference>
<dbReference type="GO" id="GO:0046872">
    <property type="term" value="F:metal ion binding"/>
    <property type="evidence" value="ECO:0007669"/>
    <property type="project" value="UniProtKB-KW"/>
</dbReference>
<feature type="binding site" evidence="10">
    <location>
        <position position="321"/>
    </location>
    <ligand>
        <name>ATP</name>
        <dbReference type="ChEBI" id="CHEBI:30616"/>
    </ligand>
</feature>
<evidence type="ECO:0000256" key="3">
    <source>
        <dbReference type="ARBA" id="ARBA00012363"/>
    </source>
</evidence>
<keyword evidence="7 10" id="KW-0067">ATP-binding</keyword>
<comment type="caution">
    <text evidence="10">Lacks conserved residue(s) required for the propagation of feature annotation.</text>
</comment>
<dbReference type="SUPFAM" id="SSF53795">
    <property type="entry name" value="PEP carboxykinase-like"/>
    <property type="match status" value="1"/>
</dbReference>
<feature type="binding site" evidence="10">
    <location>
        <position position="59"/>
    </location>
    <ligand>
        <name>substrate</name>
    </ligand>
</feature>
<evidence type="ECO:0000256" key="8">
    <source>
        <dbReference type="ARBA" id="ARBA00023239"/>
    </source>
</evidence>
<name>A0A0T5VTX9_9SPHI</name>
<feature type="binding site" evidence="10">
    <location>
        <position position="321"/>
    </location>
    <ligand>
        <name>substrate</name>
    </ligand>
</feature>
<feature type="binding site" evidence="10">
    <location>
        <position position="199"/>
    </location>
    <ligand>
        <name>ATP</name>
        <dbReference type="ChEBI" id="CHEBI:30616"/>
    </ligand>
</feature>
<dbReference type="CDD" id="cd00484">
    <property type="entry name" value="PEPCK_ATP"/>
    <property type="match status" value="1"/>
</dbReference>
<dbReference type="NCBIfam" id="NF006820">
    <property type="entry name" value="PRK09344.1-2"/>
    <property type="match status" value="1"/>
</dbReference>
<accession>A0A0T5VTX9</accession>
<dbReference type="SUPFAM" id="SSF68923">
    <property type="entry name" value="PEP carboxykinase N-terminal domain"/>
    <property type="match status" value="1"/>
</dbReference>
<feature type="binding site" evidence="10">
    <location>
        <position position="219"/>
    </location>
    <ligand>
        <name>ATP</name>
        <dbReference type="ChEBI" id="CHEBI:30616"/>
    </ligand>
</feature>
<keyword evidence="5 10" id="KW-0547">Nucleotide-binding</keyword>
<evidence type="ECO:0000313" key="11">
    <source>
        <dbReference type="EMBL" id="KRT17199.1"/>
    </source>
</evidence>
<comment type="caution">
    <text evidence="11">The sequence shown here is derived from an EMBL/GenBank/DDBJ whole genome shotgun (WGS) entry which is preliminary data.</text>
</comment>
<feature type="binding site" evidence="10">
    <location>
        <position position="284"/>
    </location>
    <ligand>
        <name>ATP</name>
        <dbReference type="ChEBI" id="CHEBI:30616"/>
    </ligand>
</feature>
<feature type="binding site" evidence="10">
    <location>
        <position position="446"/>
    </location>
    <ligand>
        <name>ATP</name>
        <dbReference type="ChEBI" id="CHEBI:30616"/>
    </ligand>
</feature>
<feature type="binding site" evidence="10">
    <location>
        <position position="193"/>
    </location>
    <ligand>
        <name>substrate</name>
    </ligand>
</feature>
<dbReference type="Gene3D" id="2.170.8.10">
    <property type="entry name" value="Phosphoenolpyruvate Carboxykinase, domain 2"/>
    <property type="match status" value="1"/>
</dbReference>
<dbReference type="HAMAP" id="MF_00453">
    <property type="entry name" value="PEPCK_ATP"/>
    <property type="match status" value="1"/>
</dbReference>
<feature type="binding site" evidence="10">
    <location>
        <position position="199"/>
    </location>
    <ligand>
        <name>Mn(2+)</name>
        <dbReference type="ChEBI" id="CHEBI:29035"/>
    </ligand>
</feature>
<proteinExistence type="inferred from homology"/>
<dbReference type="NCBIfam" id="TIGR00224">
    <property type="entry name" value="pckA"/>
    <property type="match status" value="1"/>
</dbReference>
<dbReference type="NCBIfam" id="NF006821">
    <property type="entry name" value="PRK09344.1-3"/>
    <property type="match status" value="1"/>
</dbReference>
<feature type="binding site" evidence="10">
    <location>
        <position position="256"/>
    </location>
    <ligand>
        <name>Mn(2+)</name>
        <dbReference type="ChEBI" id="CHEBI:29035"/>
    </ligand>
</feature>
<keyword evidence="8 10" id="KW-0456">Lyase</keyword>
<keyword evidence="6 10" id="KW-0210">Decarboxylase</keyword>
<dbReference type="GO" id="GO:0005524">
    <property type="term" value="F:ATP binding"/>
    <property type="evidence" value="ECO:0007669"/>
    <property type="project" value="UniProtKB-UniRule"/>
</dbReference>
<keyword evidence="10" id="KW-0479">Metal-binding</keyword>
<dbReference type="AlphaFoldDB" id="A0A0T5VTX9"/>
<dbReference type="InterPro" id="IPR013035">
    <property type="entry name" value="PEP_carboxykinase_C"/>
</dbReference>
<dbReference type="PANTHER" id="PTHR30031:SF0">
    <property type="entry name" value="PHOSPHOENOLPYRUVATE CARBOXYKINASE (ATP)"/>
    <property type="match status" value="1"/>
</dbReference>
<dbReference type="GO" id="GO:0016301">
    <property type="term" value="F:kinase activity"/>
    <property type="evidence" value="ECO:0007669"/>
    <property type="project" value="UniProtKB-KW"/>
</dbReference>
<dbReference type="Pfam" id="PF01293">
    <property type="entry name" value="PEPCK_ATP"/>
    <property type="match status" value="1"/>
</dbReference>
<feature type="binding site" evidence="10">
    <location>
        <position position="199"/>
    </location>
    <ligand>
        <name>substrate</name>
    </ligand>
</feature>
<dbReference type="GO" id="GO:0004612">
    <property type="term" value="F:phosphoenolpyruvate carboxykinase (ATP) activity"/>
    <property type="evidence" value="ECO:0007669"/>
    <property type="project" value="UniProtKB-UniRule"/>
</dbReference>
<dbReference type="GO" id="GO:0006094">
    <property type="term" value="P:gluconeogenesis"/>
    <property type="evidence" value="ECO:0007669"/>
    <property type="project" value="UniProtKB-UniRule"/>
</dbReference>
<comment type="pathway">
    <text evidence="1 10">Carbohydrate biosynthesis; gluconeogenesis.</text>
</comment>
<dbReference type="EMBL" id="LMZQ01000003">
    <property type="protein sequence ID" value="KRT17199.1"/>
    <property type="molecule type" value="Genomic_DNA"/>
</dbReference>
<keyword evidence="11" id="KW-0418">Kinase</keyword>
<keyword evidence="10" id="KW-0963">Cytoplasm</keyword>
<keyword evidence="11" id="KW-0670">Pyruvate</keyword>